<gene>
    <name evidence="3" type="ORF">PLXY2_LOCUS1106</name>
</gene>
<dbReference type="PROSITE" id="PS51029">
    <property type="entry name" value="MADF"/>
    <property type="match status" value="1"/>
</dbReference>
<accession>A0A8S4DAV3</accession>
<protein>
    <submittedName>
        <fullName evidence="3">(diamondback moth) hypothetical protein</fullName>
    </submittedName>
</protein>
<comment type="caution">
    <text evidence="3">The sequence shown here is derived from an EMBL/GenBank/DDBJ whole genome shotgun (WGS) entry which is preliminary data.</text>
</comment>
<dbReference type="PANTHER" id="PTHR21505">
    <property type="entry name" value="MADF DOMAIN-CONTAINING PROTEIN-RELATED"/>
    <property type="match status" value="1"/>
</dbReference>
<evidence type="ECO:0000313" key="4">
    <source>
        <dbReference type="Proteomes" id="UP000653454"/>
    </source>
</evidence>
<dbReference type="Proteomes" id="UP000653454">
    <property type="component" value="Unassembled WGS sequence"/>
</dbReference>
<dbReference type="EMBL" id="CAJHNJ030000003">
    <property type="protein sequence ID" value="CAG9093724.1"/>
    <property type="molecule type" value="Genomic_DNA"/>
</dbReference>
<sequence>MDNETAIRLIEIYGSHSPLWDTRRKEYHNNNVREDLWDEIAKTFVQPKAVLKLKMKSLLSSYRRERNREKTSNVTGCGRNKAYKSKWFAYEAFSFIHDWNNPIDAVDCGSPSEPGNTEQAIPVQGISEQGTSEPGTSEPGTSEQGTRDQDTNTKKPRKEMPANKRTYQESEYDAENQMIEEALEVMRKQNDSSNDPYVAFGMHIAAELRKYDATMFTRVKHSINTILYEADMELLNQSSTQEYNAENRRGYFTSQFTDHDSSSSSNMGTGLTQLIRDLDTDVD</sequence>
<evidence type="ECO:0000256" key="1">
    <source>
        <dbReference type="SAM" id="MobiDB-lite"/>
    </source>
</evidence>
<reference evidence="3" key="1">
    <citation type="submission" date="2020-11" db="EMBL/GenBank/DDBJ databases">
        <authorList>
            <person name="Whiteford S."/>
        </authorList>
    </citation>
    <scope>NUCLEOTIDE SEQUENCE</scope>
</reference>
<dbReference type="Pfam" id="PF10545">
    <property type="entry name" value="MADF_DNA_bdg"/>
    <property type="match status" value="1"/>
</dbReference>
<feature type="compositionally biased region" description="Polar residues" evidence="1">
    <location>
        <begin position="126"/>
        <end position="144"/>
    </location>
</feature>
<evidence type="ECO:0000313" key="3">
    <source>
        <dbReference type="EMBL" id="CAG9093724.1"/>
    </source>
</evidence>
<proteinExistence type="predicted"/>
<keyword evidence="4" id="KW-1185">Reference proteome</keyword>
<feature type="domain" description="MADF" evidence="2">
    <location>
        <begin position="8"/>
        <end position="101"/>
    </location>
</feature>
<dbReference type="InterPro" id="IPR006578">
    <property type="entry name" value="MADF-dom"/>
</dbReference>
<feature type="region of interest" description="Disordered" evidence="1">
    <location>
        <begin position="126"/>
        <end position="173"/>
    </location>
</feature>
<dbReference type="AlphaFoldDB" id="A0A8S4DAV3"/>
<feature type="compositionally biased region" description="Basic and acidic residues" evidence="1">
    <location>
        <begin position="145"/>
        <end position="168"/>
    </location>
</feature>
<dbReference type="PANTHER" id="PTHR21505:SF15">
    <property type="entry name" value="RE18252P"/>
    <property type="match status" value="1"/>
</dbReference>
<dbReference type="SMART" id="SM00595">
    <property type="entry name" value="MADF"/>
    <property type="match status" value="1"/>
</dbReference>
<evidence type="ECO:0000259" key="2">
    <source>
        <dbReference type="PROSITE" id="PS51029"/>
    </source>
</evidence>
<organism evidence="3 4">
    <name type="scientific">Plutella xylostella</name>
    <name type="common">Diamondback moth</name>
    <name type="synonym">Plutella maculipennis</name>
    <dbReference type="NCBI Taxonomy" id="51655"/>
    <lineage>
        <taxon>Eukaryota</taxon>
        <taxon>Metazoa</taxon>
        <taxon>Ecdysozoa</taxon>
        <taxon>Arthropoda</taxon>
        <taxon>Hexapoda</taxon>
        <taxon>Insecta</taxon>
        <taxon>Pterygota</taxon>
        <taxon>Neoptera</taxon>
        <taxon>Endopterygota</taxon>
        <taxon>Lepidoptera</taxon>
        <taxon>Glossata</taxon>
        <taxon>Ditrysia</taxon>
        <taxon>Yponomeutoidea</taxon>
        <taxon>Plutellidae</taxon>
        <taxon>Plutella</taxon>
    </lineage>
</organism>
<name>A0A8S4DAV3_PLUXY</name>